<dbReference type="InterPro" id="IPR052931">
    <property type="entry name" value="Prophage_regulatory_activator"/>
</dbReference>
<dbReference type="AlphaFoldDB" id="A0A4Q6XVU0"/>
<sequence>MTKDPRVTNLPSDPTKQPGFSTAAASIIKDRRKDSLLRIKAVKARTGLSVATIYRRESDGSFPKRTAIGRRCVGWYESDIEDFVADPLNYRRP</sequence>
<dbReference type="Pfam" id="PF05930">
    <property type="entry name" value="Phage_AlpA"/>
    <property type="match status" value="1"/>
</dbReference>
<evidence type="ECO:0000313" key="2">
    <source>
        <dbReference type="EMBL" id="RZF61049.1"/>
    </source>
</evidence>
<feature type="compositionally biased region" description="Polar residues" evidence="1">
    <location>
        <begin position="9"/>
        <end position="24"/>
    </location>
</feature>
<gene>
    <name evidence="2" type="ORF">EWE75_19620</name>
</gene>
<evidence type="ECO:0000313" key="3">
    <source>
        <dbReference type="Proteomes" id="UP000292085"/>
    </source>
</evidence>
<accession>A0A4Q6XVU0</accession>
<dbReference type="Proteomes" id="UP000292085">
    <property type="component" value="Unassembled WGS sequence"/>
</dbReference>
<dbReference type="Gene3D" id="1.10.238.160">
    <property type="match status" value="1"/>
</dbReference>
<name>A0A4Q6XVU0_9SPHN</name>
<comment type="caution">
    <text evidence="2">The sequence shown here is derived from an EMBL/GenBank/DDBJ whole genome shotgun (WGS) entry which is preliminary data.</text>
</comment>
<organism evidence="2 3">
    <name type="scientific">Sphingomonas populi</name>
    <dbReference type="NCBI Taxonomy" id="2484750"/>
    <lineage>
        <taxon>Bacteria</taxon>
        <taxon>Pseudomonadati</taxon>
        <taxon>Pseudomonadota</taxon>
        <taxon>Alphaproteobacteria</taxon>
        <taxon>Sphingomonadales</taxon>
        <taxon>Sphingomonadaceae</taxon>
        <taxon>Sphingomonas</taxon>
    </lineage>
</organism>
<dbReference type="PANTHER" id="PTHR36154">
    <property type="entry name" value="DNA-BINDING TRANSCRIPTIONAL ACTIVATOR ALPA"/>
    <property type="match status" value="1"/>
</dbReference>
<evidence type="ECO:0000256" key="1">
    <source>
        <dbReference type="SAM" id="MobiDB-lite"/>
    </source>
</evidence>
<dbReference type="InterPro" id="IPR010260">
    <property type="entry name" value="AlpA"/>
</dbReference>
<proteinExistence type="predicted"/>
<feature type="region of interest" description="Disordered" evidence="1">
    <location>
        <begin position="1"/>
        <end position="24"/>
    </location>
</feature>
<reference evidence="2 3" key="1">
    <citation type="submission" date="2019-02" db="EMBL/GenBank/DDBJ databases">
        <authorList>
            <person name="Li Y."/>
        </authorList>
    </citation>
    <scope>NUCLEOTIDE SEQUENCE [LARGE SCALE GENOMIC DNA]</scope>
    <source>
        <strain evidence="2 3">3-7</strain>
    </source>
</reference>
<keyword evidence="3" id="KW-1185">Reference proteome</keyword>
<dbReference type="EMBL" id="SGIS01000039">
    <property type="protein sequence ID" value="RZF61049.1"/>
    <property type="molecule type" value="Genomic_DNA"/>
</dbReference>
<protein>
    <submittedName>
        <fullName evidence="2">AlpA family phage regulatory protein</fullName>
    </submittedName>
</protein>
<dbReference type="PANTHER" id="PTHR36154:SF1">
    <property type="entry name" value="DNA-BINDING TRANSCRIPTIONAL ACTIVATOR ALPA"/>
    <property type="match status" value="1"/>
</dbReference>
<dbReference type="OrthoDB" id="1525365at2"/>